<dbReference type="Proteomes" id="UP000198806">
    <property type="component" value="Unassembled WGS sequence"/>
</dbReference>
<evidence type="ECO:0000256" key="1">
    <source>
        <dbReference type="SAM" id="Phobius"/>
    </source>
</evidence>
<accession>A0A1I5CGC1</accession>
<sequence length="131" mass="15276">MKKRAVFFVFIIVLIILFLSWYMNNYISKTVKYGSYYMEVDTESGISPFVMISENQISFTYDLLSNHLSLGNYSIEGDILTMTTYDGNEKYVFQIDGDTLIFLENSSSLIKLKNENQEVKVTDKAKFRLKR</sequence>
<keyword evidence="3" id="KW-1185">Reference proteome</keyword>
<gene>
    <name evidence="2" type="ORF">SAMN04489757_10330</name>
</gene>
<dbReference type="AlphaFoldDB" id="A0A1I5CGC1"/>
<dbReference type="STRING" id="1527.SAMN04489757_10330"/>
<evidence type="ECO:0000313" key="3">
    <source>
        <dbReference type="Proteomes" id="UP000198806"/>
    </source>
</evidence>
<reference evidence="2 3" key="1">
    <citation type="submission" date="2016-10" db="EMBL/GenBank/DDBJ databases">
        <authorList>
            <person name="de Groot N.N."/>
        </authorList>
    </citation>
    <scope>NUCLEOTIDE SEQUENCE [LARGE SCALE GENOMIC DNA]</scope>
    <source>
        <strain evidence="2 3">DSM 1283</strain>
    </source>
</reference>
<proteinExistence type="predicted"/>
<name>A0A1I5CGC1_9FIRM</name>
<keyword evidence="1" id="KW-0472">Membrane</keyword>
<evidence type="ECO:0008006" key="4">
    <source>
        <dbReference type="Google" id="ProtNLM"/>
    </source>
</evidence>
<dbReference type="EMBL" id="FOWD01000003">
    <property type="protein sequence ID" value="SFN85681.1"/>
    <property type="molecule type" value="Genomic_DNA"/>
</dbReference>
<keyword evidence="1" id="KW-0812">Transmembrane</keyword>
<protein>
    <recommendedName>
        <fullName evidence="4">Lipocalin-like domain-containing protein</fullName>
    </recommendedName>
</protein>
<evidence type="ECO:0000313" key="2">
    <source>
        <dbReference type="EMBL" id="SFN85681.1"/>
    </source>
</evidence>
<feature type="transmembrane region" description="Helical" evidence="1">
    <location>
        <begin position="5"/>
        <end position="23"/>
    </location>
</feature>
<keyword evidence="1" id="KW-1133">Transmembrane helix</keyword>
<dbReference type="RefSeq" id="WP_091684160.1">
    <property type="nucleotide sequence ID" value="NZ_BAABFM010000006.1"/>
</dbReference>
<organism evidence="2 3">
    <name type="scientific">Anaerocolumna aminovalerica</name>
    <dbReference type="NCBI Taxonomy" id="1527"/>
    <lineage>
        <taxon>Bacteria</taxon>
        <taxon>Bacillati</taxon>
        <taxon>Bacillota</taxon>
        <taxon>Clostridia</taxon>
        <taxon>Lachnospirales</taxon>
        <taxon>Lachnospiraceae</taxon>
        <taxon>Anaerocolumna</taxon>
    </lineage>
</organism>
<dbReference type="OrthoDB" id="2066000at2"/>